<dbReference type="SMART" id="SM00354">
    <property type="entry name" value="HTH_LACI"/>
    <property type="match status" value="1"/>
</dbReference>
<evidence type="ECO:0000313" key="6">
    <source>
        <dbReference type="EMBL" id="MCT7399619.1"/>
    </source>
</evidence>
<dbReference type="InterPro" id="IPR001387">
    <property type="entry name" value="Cro/C1-type_HTH"/>
</dbReference>
<feature type="domain" description="HTH cro/C1-type" evidence="5">
    <location>
        <begin position="3"/>
        <end position="44"/>
    </location>
</feature>
<protein>
    <submittedName>
        <fullName evidence="6">LacI family transcriptional regulator</fullName>
    </submittedName>
</protein>
<dbReference type="Gene3D" id="1.10.260.40">
    <property type="entry name" value="lambda repressor-like DNA-binding domains"/>
    <property type="match status" value="1"/>
</dbReference>
<feature type="domain" description="HTH lacI-type" evidence="4">
    <location>
        <begin position="2"/>
        <end position="57"/>
    </location>
</feature>
<dbReference type="Pfam" id="PF13377">
    <property type="entry name" value="Peripla_BP_3"/>
    <property type="match status" value="1"/>
</dbReference>
<keyword evidence="1" id="KW-0805">Transcription regulation</keyword>
<dbReference type="SUPFAM" id="SSF53822">
    <property type="entry name" value="Periplasmic binding protein-like I"/>
    <property type="match status" value="1"/>
</dbReference>
<dbReference type="RefSeq" id="WP_022088834.1">
    <property type="nucleotide sequence ID" value="NZ_JAODBU010000011.1"/>
</dbReference>
<dbReference type="PROSITE" id="PS50943">
    <property type="entry name" value="HTH_CROC1"/>
    <property type="match status" value="1"/>
</dbReference>
<evidence type="ECO:0000256" key="2">
    <source>
        <dbReference type="ARBA" id="ARBA00023125"/>
    </source>
</evidence>
<dbReference type="InterPro" id="IPR046335">
    <property type="entry name" value="LacI/GalR-like_sensor"/>
</dbReference>
<dbReference type="SUPFAM" id="SSF47413">
    <property type="entry name" value="lambda repressor-like DNA-binding domains"/>
    <property type="match status" value="1"/>
</dbReference>
<dbReference type="Proteomes" id="UP001431199">
    <property type="component" value="Unassembled WGS sequence"/>
</dbReference>
<dbReference type="InterPro" id="IPR028082">
    <property type="entry name" value="Peripla_BP_I"/>
</dbReference>
<sequence>MVTIKDIASATGVSATTVSNVINGKTGRVSAETVAKINKAIDDLGYVPNMSARSLVSRSSKVIGFVNHIVTNKDSNFMEDPFLSRFIGILEQVLRENGYFLMLRTVETPEQFKAFLKTWDLDGLFLAGIFRDDFFEAIASCAKKLPIVLVDSYVHEKNICNVGLEDFGGSNQSTKYLISKGHRKIAFASLHIKEGGVLMERFLGYKAALTEAGIPFDDSLVFECGMDLENTKHIAKYLSSHPEITGLVTTADFLAGNIMANLHKEGVRIPEDISIVGFDDLNICNITTPALTTVHQDMDLKGRTAVKFMLELLEHRMPNPCEVSLPTSIVERESVRSIF</sequence>
<dbReference type="PROSITE" id="PS50932">
    <property type="entry name" value="HTH_LACI_2"/>
    <property type="match status" value="1"/>
</dbReference>
<dbReference type="CDD" id="cd01392">
    <property type="entry name" value="HTH_LacI"/>
    <property type="match status" value="1"/>
</dbReference>
<keyword evidence="7" id="KW-1185">Reference proteome</keyword>
<name>A0ABT2M270_9FIRM</name>
<accession>A0ABT2M270</accession>
<dbReference type="InterPro" id="IPR000843">
    <property type="entry name" value="HTH_LacI"/>
</dbReference>
<dbReference type="PANTHER" id="PTHR30146:SF24">
    <property type="entry name" value="XYLOSE OPERON REGULATORY PROTEIN"/>
    <property type="match status" value="1"/>
</dbReference>
<keyword evidence="2" id="KW-0238">DNA-binding</keyword>
<evidence type="ECO:0000256" key="1">
    <source>
        <dbReference type="ARBA" id="ARBA00023015"/>
    </source>
</evidence>
<dbReference type="InterPro" id="IPR010982">
    <property type="entry name" value="Lambda_DNA-bd_dom_sf"/>
</dbReference>
<proteinExistence type="predicted"/>
<dbReference type="PROSITE" id="PS00356">
    <property type="entry name" value="HTH_LACI_1"/>
    <property type="match status" value="1"/>
</dbReference>
<gene>
    <name evidence="6" type="ORF">N5B56_11070</name>
</gene>
<evidence type="ECO:0000259" key="4">
    <source>
        <dbReference type="PROSITE" id="PS50932"/>
    </source>
</evidence>
<evidence type="ECO:0000256" key="3">
    <source>
        <dbReference type="ARBA" id="ARBA00023163"/>
    </source>
</evidence>
<dbReference type="Gene3D" id="3.40.50.2300">
    <property type="match status" value="2"/>
</dbReference>
<keyword evidence="3" id="KW-0804">Transcription</keyword>
<dbReference type="PANTHER" id="PTHR30146">
    <property type="entry name" value="LACI-RELATED TRANSCRIPTIONAL REPRESSOR"/>
    <property type="match status" value="1"/>
</dbReference>
<dbReference type="Pfam" id="PF00356">
    <property type="entry name" value="LacI"/>
    <property type="match status" value="1"/>
</dbReference>
<evidence type="ECO:0000313" key="7">
    <source>
        <dbReference type="Proteomes" id="UP001431199"/>
    </source>
</evidence>
<organism evidence="6 7">
    <name type="scientific">Eubacterium album</name>
    <dbReference type="NCBI Taxonomy" id="2978477"/>
    <lineage>
        <taxon>Bacteria</taxon>
        <taxon>Bacillati</taxon>
        <taxon>Bacillota</taxon>
        <taxon>Clostridia</taxon>
        <taxon>Eubacteriales</taxon>
        <taxon>Eubacteriaceae</taxon>
        <taxon>Eubacterium</taxon>
    </lineage>
</organism>
<dbReference type="CDD" id="cd06267">
    <property type="entry name" value="PBP1_LacI_sugar_binding-like"/>
    <property type="match status" value="1"/>
</dbReference>
<comment type="caution">
    <text evidence="6">The sequence shown here is derived from an EMBL/GenBank/DDBJ whole genome shotgun (WGS) entry which is preliminary data.</text>
</comment>
<dbReference type="EMBL" id="JAODBU010000011">
    <property type="protein sequence ID" value="MCT7399619.1"/>
    <property type="molecule type" value="Genomic_DNA"/>
</dbReference>
<reference evidence="6" key="1">
    <citation type="submission" date="2022-09" db="EMBL/GenBank/DDBJ databases">
        <title>Eubacterium sp. LFL-14 isolated from human feces.</title>
        <authorList>
            <person name="Liu F."/>
        </authorList>
    </citation>
    <scope>NUCLEOTIDE SEQUENCE</scope>
    <source>
        <strain evidence="6">LFL-14</strain>
    </source>
</reference>
<evidence type="ECO:0000259" key="5">
    <source>
        <dbReference type="PROSITE" id="PS50943"/>
    </source>
</evidence>